<reference evidence="2 3" key="1">
    <citation type="journal article" date="2024" name="BMC Genomics">
        <title>Genome assembly of redclaw crayfish (Cherax quadricarinatus) provides insights into its immune adaptation and hypoxia tolerance.</title>
        <authorList>
            <person name="Liu Z."/>
            <person name="Zheng J."/>
            <person name="Li H."/>
            <person name="Fang K."/>
            <person name="Wang S."/>
            <person name="He J."/>
            <person name="Zhou D."/>
            <person name="Weng S."/>
            <person name="Chi M."/>
            <person name="Gu Z."/>
            <person name="He J."/>
            <person name="Li F."/>
            <person name="Wang M."/>
        </authorList>
    </citation>
    <scope>NUCLEOTIDE SEQUENCE [LARGE SCALE GENOMIC DNA]</scope>
    <source>
        <strain evidence="2">ZL_2023a</strain>
    </source>
</reference>
<dbReference type="EMBL" id="JARKIK010000011">
    <property type="protein sequence ID" value="KAK8748782.1"/>
    <property type="molecule type" value="Genomic_DNA"/>
</dbReference>
<evidence type="ECO:0000313" key="2">
    <source>
        <dbReference type="EMBL" id="KAK8748782.1"/>
    </source>
</evidence>
<feature type="region of interest" description="Disordered" evidence="1">
    <location>
        <begin position="1"/>
        <end position="34"/>
    </location>
</feature>
<accession>A0AAW0YAW5</accession>
<proteinExistence type="predicted"/>
<evidence type="ECO:0000313" key="3">
    <source>
        <dbReference type="Proteomes" id="UP001445076"/>
    </source>
</evidence>
<sequence>MNSKRNSLIRSKKGTKRKQNNVQQKKMKKVSKRKGFTIDTRSSSVVSMSGKQSQKNISVTNKRHALGYDSLEEREEVWPLIYLERMQNYQGVFHKKYPVKMFLQPLALREKL</sequence>
<organism evidence="2 3">
    <name type="scientific">Cherax quadricarinatus</name>
    <name type="common">Australian red claw crayfish</name>
    <dbReference type="NCBI Taxonomy" id="27406"/>
    <lineage>
        <taxon>Eukaryota</taxon>
        <taxon>Metazoa</taxon>
        <taxon>Ecdysozoa</taxon>
        <taxon>Arthropoda</taxon>
        <taxon>Crustacea</taxon>
        <taxon>Multicrustacea</taxon>
        <taxon>Malacostraca</taxon>
        <taxon>Eumalacostraca</taxon>
        <taxon>Eucarida</taxon>
        <taxon>Decapoda</taxon>
        <taxon>Pleocyemata</taxon>
        <taxon>Astacidea</taxon>
        <taxon>Parastacoidea</taxon>
        <taxon>Parastacidae</taxon>
        <taxon>Cherax</taxon>
    </lineage>
</organism>
<protein>
    <submittedName>
        <fullName evidence="2">Uncharacterized protein</fullName>
    </submittedName>
</protein>
<dbReference type="AlphaFoldDB" id="A0AAW0YAW5"/>
<dbReference type="Proteomes" id="UP001445076">
    <property type="component" value="Unassembled WGS sequence"/>
</dbReference>
<name>A0AAW0YAW5_CHEQU</name>
<keyword evidence="3" id="KW-1185">Reference proteome</keyword>
<evidence type="ECO:0000256" key="1">
    <source>
        <dbReference type="SAM" id="MobiDB-lite"/>
    </source>
</evidence>
<comment type="caution">
    <text evidence="2">The sequence shown here is derived from an EMBL/GenBank/DDBJ whole genome shotgun (WGS) entry which is preliminary data.</text>
</comment>
<gene>
    <name evidence="2" type="ORF">OTU49_015988</name>
</gene>
<feature type="compositionally biased region" description="Basic residues" evidence="1">
    <location>
        <begin position="10"/>
        <end position="34"/>
    </location>
</feature>